<dbReference type="Gene3D" id="1.10.510.10">
    <property type="entry name" value="Transferase(Phosphotransferase) domain 1"/>
    <property type="match status" value="2"/>
</dbReference>
<dbReference type="Proteomes" id="UP000009168">
    <property type="component" value="Unassembled WGS sequence"/>
</dbReference>
<protein>
    <submittedName>
        <fullName evidence="5">Kinase domain protein</fullName>
    </submittedName>
</protein>
<dbReference type="InParanoid" id="Q22PJ2"/>
<dbReference type="PROSITE" id="PS00108">
    <property type="entry name" value="PROTEIN_KINASE_ST"/>
    <property type="match status" value="2"/>
</dbReference>
<dbReference type="GO" id="GO:0005737">
    <property type="term" value="C:cytoplasm"/>
    <property type="evidence" value="ECO:0007669"/>
    <property type="project" value="TreeGrafter"/>
</dbReference>
<keyword evidence="1" id="KW-0433">Leucine-rich repeat</keyword>
<dbReference type="InterPro" id="IPR000719">
    <property type="entry name" value="Prot_kinase_dom"/>
</dbReference>
<feature type="domain" description="Protein kinase" evidence="4">
    <location>
        <begin position="424"/>
        <end position="705"/>
    </location>
</feature>
<gene>
    <name evidence="5" type="ORF">TTHERM_00361520</name>
</gene>
<dbReference type="InterPro" id="IPR008271">
    <property type="entry name" value="Ser/Thr_kinase_AS"/>
</dbReference>
<keyword evidence="5" id="KW-0808">Transferase</keyword>
<dbReference type="Gene3D" id="3.80.10.10">
    <property type="entry name" value="Ribonuclease Inhibitor"/>
    <property type="match status" value="3"/>
</dbReference>
<feature type="domain" description="Protein kinase" evidence="4">
    <location>
        <begin position="38"/>
        <end position="339"/>
    </location>
</feature>
<proteinExistence type="predicted"/>
<evidence type="ECO:0000256" key="3">
    <source>
        <dbReference type="SAM" id="MobiDB-lite"/>
    </source>
</evidence>
<evidence type="ECO:0000313" key="6">
    <source>
        <dbReference type="Proteomes" id="UP000009168"/>
    </source>
</evidence>
<evidence type="ECO:0000313" key="5">
    <source>
        <dbReference type="EMBL" id="EAR87117.2"/>
    </source>
</evidence>
<dbReference type="SUPFAM" id="SSF56112">
    <property type="entry name" value="Protein kinase-like (PK-like)"/>
    <property type="match status" value="2"/>
</dbReference>
<dbReference type="Pfam" id="PF13516">
    <property type="entry name" value="LRR_6"/>
    <property type="match status" value="3"/>
</dbReference>
<dbReference type="GO" id="GO:0005524">
    <property type="term" value="F:ATP binding"/>
    <property type="evidence" value="ECO:0007669"/>
    <property type="project" value="InterPro"/>
</dbReference>
<dbReference type="GeneID" id="7832743"/>
<dbReference type="PROSITE" id="PS50011">
    <property type="entry name" value="PROTEIN_KINASE_DOM"/>
    <property type="match status" value="2"/>
</dbReference>
<dbReference type="EMBL" id="GG662855">
    <property type="protein sequence ID" value="EAR87117.2"/>
    <property type="molecule type" value="Genomic_DNA"/>
</dbReference>
<accession>Q22PJ2</accession>
<feature type="compositionally biased region" description="Acidic residues" evidence="3">
    <location>
        <begin position="113"/>
        <end position="123"/>
    </location>
</feature>
<dbReference type="PANTHER" id="PTHR44167">
    <property type="entry name" value="OVARIAN-SPECIFIC SERINE/THREONINE-PROTEIN KINASE LOK-RELATED"/>
    <property type="match status" value="1"/>
</dbReference>
<dbReference type="AlphaFoldDB" id="Q22PJ2"/>
<sequence>MSVKQTKKEIANLVVNCRSQKISIKKFFDLMKVQQKHYTDFSYSGNGAFSFVLKSTNKKTGQIVALKVTECNDNEINGMKEIEEEYRLLRQFSNCKYIVQVFNCFFLTEEESSDEDSSNDEEEEGKKNVQKSIKQQKNQKNLFFVVEQEFCQTNLENFFTQCRLKKSYPCQQQKEVMTIQMLDSIAYLHRFDLLHRDIKPSNFLLSLDEKEIPTVKICDLSFASALKNNKSIITVSKIKGTQAYFAPEVEKGIYKKGSDIFSLGLVLLELDNMSTFNFNDTTNEDKLEIKFAKIFPNYQIDRQSYIYKIANQCLNYSVENRKQAIDLLIQFIQENQKYLAVELSSVINRSQLQQKSEQLSQIQKTIIEKQQKMKSEILELSQSSKNQKHFKNLIQMFDVLQQKPFKAQEFETILKLLQSIPKYDSNFEFISVGAKGLVLGTFNKTLGIKTVLKIQQVQSKHEVVQEVGIMRDCQMPLVIKFYGYFYLSVNKKDDFVVYEIEKCSGNLKQYLTRLQKENIVLTDNQKMQIAVQIIDVVNYLNYNGIVHRDIKLDNILYIESQSDVPTIKLTDFDQSRKVPYELYYRDDELVKDYFPVQGISGTLGYIAPEFFQNIFYTFECEIFSVGVCLALLDNFEKLEPVILKKAQDYFFGFKIPFEQNFNVKEELINRKSQIYDILLQTVVFQPKQRKPLSQILLNFQKHGYYYYSQIFSQISTVTSDLKYLKILSLDNKNQKLLKGDARKIASEIAKCPTLSTLSLYLYNNNIGSDGAKAVASEIAKCPTLSTLSLDLRSNNIGSDGAKAVASVIAKCPTLSTLSLKISGNSIGSDVAKAIASEIAKCPTLSTLSLDLGSNNIGSDGAKAVASEIAKCPTLSTLSLYLYKNKIGSDGVKAIASEIAKCPTLSTLSLDLGDNSIGSYGAKVFASEIAKCPTLSSLSLYLGKNSIGPDGAKAVASEIAKCPTLSTLSLDLQWNRIGSDGAKAVASEIAKCPTLQDLRIDLRSNQINGDVQFMNLLPKDIYLKVKH</sequence>
<dbReference type="GO" id="GO:0005634">
    <property type="term" value="C:nucleus"/>
    <property type="evidence" value="ECO:0007669"/>
    <property type="project" value="TreeGrafter"/>
</dbReference>
<dbReference type="Gene3D" id="3.30.200.20">
    <property type="entry name" value="Phosphorylase Kinase, domain 1"/>
    <property type="match status" value="1"/>
</dbReference>
<organism evidence="5 6">
    <name type="scientific">Tetrahymena thermophila (strain SB210)</name>
    <dbReference type="NCBI Taxonomy" id="312017"/>
    <lineage>
        <taxon>Eukaryota</taxon>
        <taxon>Sar</taxon>
        <taxon>Alveolata</taxon>
        <taxon>Ciliophora</taxon>
        <taxon>Intramacronucleata</taxon>
        <taxon>Oligohymenophorea</taxon>
        <taxon>Hymenostomatida</taxon>
        <taxon>Tetrahymenina</taxon>
        <taxon>Tetrahymenidae</taxon>
        <taxon>Tetrahymena</taxon>
    </lineage>
</organism>
<name>Q22PJ2_TETTS</name>
<dbReference type="GO" id="GO:0004674">
    <property type="term" value="F:protein serine/threonine kinase activity"/>
    <property type="evidence" value="ECO:0007669"/>
    <property type="project" value="TreeGrafter"/>
</dbReference>
<dbReference type="SMART" id="SM00368">
    <property type="entry name" value="LRR_RI"/>
    <property type="match status" value="7"/>
</dbReference>
<dbReference type="SUPFAM" id="SSF52047">
    <property type="entry name" value="RNI-like"/>
    <property type="match status" value="1"/>
</dbReference>
<dbReference type="PANTHER" id="PTHR44167:SF24">
    <property type="entry name" value="SERINE_THREONINE-PROTEIN KINASE CHK2"/>
    <property type="match status" value="1"/>
</dbReference>
<evidence type="ECO:0000256" key="2">
    <source>
        <dbReference type="ARBA" id="ARBA00022737"/>
    </source>
</evidence>
<keyword evidence="5" id="KW-0418">Kinase</keyword>
<dbReference type="OrthoDB" id="354678at2759"/>
<dbReference type="KEGG" id="tet:TTHERM_00361520"/>
<dbReference type="Pfam" id="PF00069">
    <property type="entry name" value="Pkinase"/>
    <property type="match status" value="2"/>
</dbReference>
<dbReference type="InterPro" id="IPR011009">
    <property type="entry name" value="Kinase-like_dom_sf"/>
</dbReference>
<feature type="region of interest" description="Disordered" evidence="3">
    <location>
        <begin position="113"/>
        <end position="132"/>
    </location>
</feature>
<dbReference type="HOGENOM" id="CLU_005751_0_0_1"/>
<dbReference type="GO" id="GO:0044773">
    <property type="term" value="P:mitotic DNA damage checkpoint signaling"/>
    <property type="evidence" value="ECO:0007669"/>
    <property type="project" value="TreeGrafter"/>
</dbReference>
<dbReference type="InterPro" id="IPR001611">
    <property type="entry name" value="Leu-rich_rpt"/>
</dbReference>
<dbReference type="CDD" id="cd00180">
    <property type="entry name" value="PKc"/>
    <property type="match status" value="1"/>
</dbReference>
<reference evidence="6" key="1">
    <citation type="journal article" date="2006" name="PLoS Biol.">
        <title>Macronuclear genome sequence of the ciliate Tetrahymena thermophila, a model eukaryote.</title>
        <authorList>
            <person name="Eisen J.A."/>
            <person name="Coyne R.S."/>
            <person name="Wu M."/>
            <person name="Wu D."/>
            <person name="Thiagarajan M."/>
            <person name="Wortman J.R."/>
            <person name="Badger J.H."/>
            <person name="Ren Q."/>
            <person name="Amedeo P."/>
            <person name="Jones K.M."/>
            <person name="Tallon L.J."/>
            <person name="Delcher A.L."/>
            <person name="Salzberg S.L."/>
            <person name="Silva J.C."/>
            <person name="Haas B.J."/>
            <person name="Majoros W.H."/>
            <person name="Farzad M."/>
            <person name="Carlton J.M."/>
            <person name="Smith R.K. Jr."/>
            <person name="Garg J."/>
            <person name="Pearlman R.E."/>
            <person name="Karrer K.M."/>
            <person name="Sun L."/>
            <person name="Manning G."/>
            <person name="Elde N.C."/>
            <person name="Turkewitz A.P."/>
            <person name="Asai D.J."/>
            <person name="Wilkes D.E."/>
            <person name="Wang Y."/>
            <person name="Cai H."/>
            <person name="Collins K."/>
            <person name="Stewart B.A."/>
            <person name="Lee S.R."/>
            <person name="Wilamowska K."/>
            <person name="Weinberg Z."/>
            <person name="Ruzzo W.L."/>
            <person name="Wloga D."/>
            <person name="Gaertig J."/>
            <person name="Frankel J."/>
            <person name="Tsao C.-C."/>
            <person name="Gorovsky M.A."/>
            <person name="Keeling P.J."/>
            <person name="Waller R.F."/>
            <person name="Patron N.J."/>
            <person name="Cherry J.M."/>
            <person name="Stover N.A."/>
            <person name="Krieger C.J."/>
            <person name="del Toro C."/>
            <person name="Ryder H.F."/>
            <person name="Williamson S.C."/>
            <person name="Barbeau R.A."/>
            <person name="Hamilton E.P."/>
            <person name="Orias E."/>
        </authorList>
    </citation>
    <scope>NUCLEOTIDE SEQUENCE [LARGE SCALE GENOMIC DNA]</scope>
    <source>
        <strain evidence="6">SB210</strain>
    </source>
</reference>
<dbReference type="SMART" id="SM00220">
    <property type="entry name" value="S_TKc"/>
    <property type="match status" value="2"/>
</dbReference>
<evidence type="ECO:0000259" key="4">
    <source>
        <dbReference type="PROSITE" id="PS50011"/>
    </source>
</evidence>
<keyword evidence="6" id="KW-1185">Reference proteome</keyword>
<dbReference type="RefSeq" id="XP_001007362.2">
    <property type="nucleotide sequence ID" value="XM_001007362.2"/>
</dbReference>
<dbReference type="InterPro" id="IPR032675">
    <property type="entry name" value="LRR_dom_sf"/>
</dbReference>
<keyword evidence="2" id="KW-0677">Repeat</keyword>
<evidence type="ECO:0000256" key="1">
    <source>
        <dbReference type="ARBA" id="ARBA00022614"/>
    </source>
</evidence>